<keyword evidence="4" id="KW-1185">Reference proteome</keyword>
<reference evidence="3 4" key="1">
    <citation type="submission" date="2019-08" db="EMBL/GenBank/DDBJ databases">
        <title>In-depth cultivation of the pig gut microbiome towards novel bacterial diversity and tailored functional studies.</title>
        <authorList>
            <person name="Wylensek D."/>
            <person name="Hitch T.C.A."/>
            <person name="Clavel T."/>
        </authorList>
    </citation>
    <scope>NUCLEOTIDE SEQUENCE [LARGE SCALE GENOMIC DNA]</scope>
    <source>
        <strain evidence="3 4">RF-744-FAT-4</strain>
    </source>
</reference>
<dbReference type="InterPro" id="IPR003488">
    <property type="entry name" value="DprA"/>
</dbReference>
<feature type="domain" description="Smf/DprA SLOG" evidence="2">
    <location>
        <begin position="90"/>
        <end position="283"/>
    </location>
</feature>
<dbReference type="EMBL" id="VUMO01000006">
    <property type="protein sequence ID" value="MSS19859.1"/>
    <property type="molecule type" value="Genomic_DNA"/>
</dbReference>
<dbReference type="AlphaFoldDB" id="A0A7X2NG62"/>
<dbReference type="RefSeq" id="WP_154576243.1">
    <property type="nucleotide sequence ID" value="NZ_VUMO01000006.1"/>
</dbReference>
<proteinExistence type="inferred from homology"/>
<protein>
    <recommendedName>
        <fullName evidence="2">Smf/DprA SLOG domain-containing protein</fullName>
    </recommendedName>
</protein>
<dbReference type="Proteomes" id="UP000461754">
    <property type="component" value="Unassembled WGS sequence"/>
</dbReference>
<evidence type="ECO:0000313" key="4">
    <source>
        <dbReference type="Proteomes" id="UP000461754"/>
    </source>
</evidence>
<dbReference type="PANTHER" id="PTHR43022:SF1">
    <property type="entry name" value="PROTEIN SMF"/>
    <property type="match status" value="1"/>
</dbReference>
<evidence type="ECO:0000256" key="1">
    <source>
        <dbReference type="ARBA" id="ARBA00006525"/>
    </source>
</evidence>
<dbReference type="SUPFAM" id="SSF102405">
    <property type="entry name" value="MCP/YpsA-like"/>
    <property type="match status" value="1"/>
</dbReference>
<dbReference type="Gene3D" id="3.40.50.450">
    <property type="match status" value="1"/>
</dbReference>
<evidence type="ECO:0000313" key="3">
    <source>
        <dbReference type="EMBL" id="MSS19859.1"/>
    </source>
</evidence>
<dbReference type="GO" id="GO:0009294">
    <property type="term" value="P:DNA-mediated transformation"/>
    <property type="evidence" value="ECO:0007669"/>
    <property type="project" value="InterPro"/>
</dbReference>
<dbReference type="PANTHER" id="PTHR43022">
    <property type="entry name" value="PROTEIN SMF"/>
    <property type="match status" value="1"/>
</dbReference>
<dbReference type="InterPro" id="IPR057666">
    <property type="entry name" value="DrpA_SLOG"/>
</dbReference>
<comment type="caution">
    <text evidence="3">The sequence shown here is derived from an EMBL/GenBank/DDBJ whole genome shotgun (WGS) entry which is preliminary data.</text>
</comment>
<accession>A0A7X2NG62</accession>
<sequence length="312" mass="35194">MNNIDIGLLAISCLKGFGQHRLSRLVKTVDKYHPQRLCSTQDLNFFDLIQIGIEFNQFSEMLPISFFMDGYRKAEAIIEQCDKENILIATQFSKSFPKRLKMSNHLKDNSDECPIILYYFGDLSTLDQKQCAAIIGTRHPTELGYQSNVMIAERLAEKNVTVVSGLATGCDQAAHLGCLNAGGKTAAFLPSPVSQVLPVSNRKLGEKIIESGGCLLSEYPPSPKNFSVQNYYYVQRDRLQAMASDVVITSEFNENSGTVHTLRYAKKYHRPIFALKDIAKSEQFALDFLNQEKINIRLFAETDQLVKKFENK</sequence>
<organism evidence="3 4">
    <name type="scientific">Pseudoramibacter porci</name>
    <dbReference type="NCBI Taxonomy" id="2606631"/>
    <lineage>
        <taxon>Bacteria</taxon>
        <taxon>Bacillati</taxon>
        <taxon>Bacillota</taxon>
        <taxon>Clostridia</taxon>
        <taxon>Eubacteriales</taxon>
        <taxon>Eubacteriaceae</taxon>
        <taxon>Pseudoramibacter</taxon>
    </lineage>
</organism>
<name>A0A7X2NG62_9FIRM</name>
<gene>
    <name evidence="3" type="ORF">FYJ52_05515</name>
</gene>
<comment type="similarity">
    <text evidence="1">Belongs to the DprA/Smf family.</text>
</comment>
<evidence type="ECO:0000259" key="2">
    <source>
        <dbReference type="Pfam" id="PF02481"/>
    </source>
</evidence>
<dbReference type="Pfam" id="PF02481">
    <property type="entry name" value="DNA_processg_A"/>
    <property type="match status" value="1"/>
</dbReference>